<feature type="signal peptide" evidence="3">
    <location>
        <begin position="1"/>
        <end position="24"/>
    </location>
</feature>
<evidence type="ECO:0000256" key="3">
    <source>
        <dbReference type="SAM" id="SignalP"/>
    </source>
</evidence>
<keyword evidence="3" id="KW-0732">Signal</keyword>
<feature type="compositionally biased region" description="Basic and acidic residues" evidence="1">
    <location>
        <begin position="807"/>
        <end position="819"/>
    </location>
</feature>
<feature type="chain" id="PRO_5022834338" description="PAS domain-containing protein" evidence="3">
    <location>
        <begin position="25"/>
        <end position="1100"/>
    </location>
</feature>
<feature type="transmembrane region" description="Helical" evidence="2">
    <location>
        <begin position="76"/>
        <end position="93"/>
    </location>
</feature>
<dbReference type="Proteomes" id="UP000324907">
    <property type="component" value="Unassembled WGS sequence"/>
</dbReference>
<feature type="compositionally biased region" description="Basic and acidic residues" evidence="1">
    <location>
        <begin position="903"/>
        <end position="918"/>
    </location>
</feature>
<feature type="compositionally biased region" description="Low complexity" evidence="1">
    <location>
        <begin position="957"/>
        <end position="992"/>
    </location>
</feature>
<evidence type="ECO:0000259" key="4">
    <source>
        <dbReference type="PROSITE" id="PS50112"/>
    </source>
</evidence>
<name>A0A5A8DQU5_CAFRO</name>
<reference evidence="5 6" key="1">
    <citation type="submission" date="2019-07" db="EMBL/GenBank/DDBJ databases">
        <title>Genomes of Cafeteria roenbergensis.</title>
        <authorList>
            <person name="Fischer M.G."/>
            <person name="Hackl T."/>
            <person name="Roman M."/>
        </authorList>
    </citation>
    <scope>NUCLEOTIDE SEQUENCE [LARGE SCALE GENOMIC DNA]</scope>
    <source>
        <strain evidence="5 6">RCC970-E3</strain>
    </source>
</reference>
<dbReference type="EMBL" id="VLTL01000032">
    <property type="protein sequence ID" value="KAA0167648.1"/>
    <property type="molecule type" value="Genomic_DNA"/>
</dbReference>
<feature type="transmembrane region" description="Helical" evidence="2">
    <location>
        <begin position="193"/>
        <end position="214"/>
    </location>
</feature>
<dbReference type="PROSITE" id="PS50112">
    <property type="entry name" value="PAS"/>
    <property type="match status" value="1"/>
</dbReference>
<evidence type="ECO:0000313" key="5">
    <source>
        <dbReference type="EMBL" id="KAA0167648.1"/>
    </source>
</evidence>
<keyword evidence="2" id="KW-0472">Membrane</keyword>
<evidence type="ECO:0000256" key="1">
    <source>
        <dbReference type="SAM" id="MobiDB-lite"/>
    </source>
</evidence>
<accession>A0A5A8DQU5</accession>
<gene>
    <name evidence="5" type="ORF">FNF28_02716</name>
</gene>
<evidence type="ECO:0000313" key="6">
    <source>
        <dbReference type="Proteomes" id="UP000324907"/>
    </source>
</evidence>
<feature type="transmembrane region" description="Helical" evidence="2">
    <location>
        <begin position="113"/>
        <end position="135"/>
    </location>
</feature>
<feature type="region of interest" description="Disordered" evidence="1">
    <location>
        <begin position="807"/>
        <end position="1000"/>
    </location>
</feature>
<proteinExistence type="predicted"/>
<keyword evidence="2" id="KW-1133">Transmembrane helix</keyword>
<protein>
    <recommendedName>
        <fullName evidence="4">PAS domain-containing protein</fullName>
    </recommendedName>
</protein>
<dbReference type="AlphaFoldDB" id="A0A5A8DQU5"/>
<feature type="compositionally biased region" description="Low complexity" evidence="1">
    <location>
        <begin position="933"/>
        <end position="945"/>
    </location>
</feature>
<dbReference type="PROSITE" id="PS51257">
    <property type="entry name" value="PROKAR_LIPOPROTEIN"/>
    <property type="match status" value="1"/>
</dbReference>
<comment type="caution">
    <text evidence="5">The sequence shown here is derived from an EMBL/GenBank/DDBJ whole genome shotgun (WGS) entry which is preliminary data.</text>
</comment>
<evidence type="ECO:0000256" key="2">
    <source>
        <dbReference type="SAM" id="Phobius"/>
    </source>
</evidence>
<sequence length="1100" mass="116519">MRALPQTLPANAALLATGVTSAGAACSLGGCCRLTRGVIVGDALALRVCLCVPTFRFRETEEAFMNATSTTRKPRTMCGMASTICAMLLVFSLDAANSWADIPYVSHDWHYSASVLILALAVALACLSVCAGACAHPLGSARFETVDRAAGMRRAMKRAADGETVARDVFRREWAPKPALPSWGRSASVLRGWVTHGRAGIFLWVLMAVAIYAWRNAALADGSTGWLGARDAGIAAMTTKLFALVVVPLDSASYLRFLILDLPIKLIAGFTLHGLDDPGGYHSLAGAVTWETMLSIAFGFLVRSTELQSREHFAAGCNAARQRRQLQSLQLQLVETDRESREAVLVLDPVTARVVSASPSCTRLLGWLPSEFMASQNIYELLVDLDMLPLALDMAVADRLHWLRMFPGKPGDTHLSSNDEEDGLFDAEEDVDERPPIGSIDAVDVGRRARDRQDAAWNALMRASEQGEMGGIFFSRPEDLSARGSGGWVHRRRGDTELAAAAAHPTWPLELTPLWLIRTQWAVAVAGESAASEARARHASLEAETRARRTAEAAARKRFREALLRMGAVAPPHGWWEVNGRWVESPGVPVGQQLAASAAVIAQSSAAAALAASAGHDAAASDAPAGFAGRPTSPTSHLQAAGMRPRALDPFTDAIGHRVAEAMQHMSQARHFARSPRKPRGILLTDRLIASLPPGACFPPPSGRLRDLLSSFVAAKQPDREPDALILTQRQSVWRMRCRDGTAAWVRIHKSLSPLGVMLHLSSASELRAAVSRHAKLAASLEHAEGRAARAEAQRAELEHELFAARSQMQRDAERDHSERFRRREHSAGSVPARPRSDGVEPTLMGRLPPLARPRELAASMARPPSHGSATAAPEHLHRDSTAATASGAPSGAVPAGAVTPPVEDKSHRVHGARSESRRKARDRLPPLVTTLHSGRGSRSTSTHSARPASPLPHGRSSCSNASHLHSSPLPAPQKATGAPATGAGEPHTGIARPPPRGPGAGPAMLPVVAVVLGLGADEATVAATLEAVRASGFTTVSAHSWDDVVSMASALAGSGAVRPGGRMVLVPASAAAAADSGAVAQCTSRVAAVGLELLLAATA</sequence>
<dbReference type="InterPro" id="IPR000014">
    <property type="entry name" value="PAS"/>
</dbReference>
<feature type="domain" description="PAS" evidence="4">
    <location>
        <begin position="332"/>
        <end position="382"/>
    </location>
</feature>
<feature type="compositionally biased region" description="Low complexity" evidence="1">
    <location>
        <begin position="882"/>
        <end position="902"/>
    </location>
</feature>
<keyword evidence="2" id="KW-0812">Transmembrane</keyword>
<organism evidence="5 6">
    <name type="scientific">Cafeteria roenbergensis</name>
    <name type="common">Marine flagellate</name>
    <dbReference type="NCBI Taxonomy" id="33653"/>
    <lineage>
        <taxon>Eukaryota</taxon>
        <taxon>Sar</taxon>
        <taxon>Stramenopiles</taxon>
        <taxon>Bigyra</taxon>
        <taxon>Opalozoa</taxon>
        <taxon>Bicosoecida</taxon>
        <taxon>Cafeteriaceae</taxon>
        <taxon>Cafeteria</taxon>
    </lineage>
</organism>